<evidence type="ECO:0000256" key="13">
    <source>
        <dbReference type="PIRSR" id="PIRSR605792-51"/>
    </source>
</evidence>
<dbReference type="InterPro" id="IPR013766">
    <property type="entry name" value="Thioredoxin_domain"/>
</dbReference>
<dbReference type="NCBIfam" id="TIGR01130">
    <property type="entry name" value="ER_PDI_fam"/>
    <property type="match status" value="1"/>
</dbReference>
<dbReference type="CDD" id="cd02995">
    <property type="entry name" value="PDI_a_PDI_a'_C"/>
    <property type="match status" value="1"/>
</dbReference>
<dbReference type="GO" id="GO:0006457">
    <property type="term" value="P:protein folding"/>
    <property type="evidence" value="ECO:0007669"/>
    <property type="project" value="TreeGrafter"/>
</dbReference>
<feature type="disulfide bond" description="Redox-active" evidence="13">
    <location>
        <begin position="397"/>
        <end position="400"/>
    </location>
</feature>
<dbReference type="CDD" id="cd02982">
    <property type="entry name" value="PDI_b'_family"/>
    <property type="match status" value="1"/>
</dbReference>
<dbReference type="InterPro" id="IPR005788">
    <property type="entry name" value="PDI_thioredoxin-like_dom"/>
</dbReference>
<dbReference type="InterPro" id="IPR005792">
    <property type="entry name" value="Prot_disulphide_isomerase"/>
</dbReference>
<keyword evidence="11 13" id="KW-0676">Redox-active center</keyword>
<feature type="region of interest" description="Disordered" evidence="16">
    <location>
        <begin position="486"/>
        <end position="507"/>
    </location>
</feature>
<sequence length="507" mass="55506">MRVLSFLLPLALGASVLAQEDAAPSGPSDVLDLTADTFAPSVSGEPIMLVEFFAPWCGHCKALAPHYEEAATQLKDKGIKLAKVDCVANADLCQDNGVSGYPTLKVYRNGTPAEYGGNRKTEGIVSYMLKQSLPAVTDVTESTYDEFVKADRVVIVAYVSSPTDAPAPVFSSVAEAHRDDYLFGISTDPAVAKAAGVTPPAIVLYKSFDEGKDEVPSEGIEHIGHERLEQFIIDNSMPLFDEISGENYGKYAMTELPLAYTFVDPSDEAAKFAVIKELTPVAKEFKGEINFVWIDATKFAEHAKNLNVKEPKWPAFVIQDLKENSKFPLDQAKPVDAETVRALTQGFLSGDIKPTLKSQPVPPSQDEDVFVLVSDEFDKVVFDDARDVFVEFYAPWCGHCKRLAPTWDSLGQKFADHKDKILIAKMDATENDIPPSAGFQVQSFPTIKFKPAGMASFIDYEGDRSLESLTEFIELRMRNKLSGSEGIKAQEGAAQTPIATPEVHDEL</sequence>
<evidence type="ECO:0000256" key="3">
    <source>
        <dbReference type="ARBA" id="ARBA00004319"/>
    </source>
</evidence>
<dbReference type="GO" id="GO:0003756">
    <property type="term" value="F:protein disulfide isomerase activity"/>
    <property type="evidence" value="ECO:0007669"/>
    <property type="project" value="UniProtKB-EC"/>
</dbReference>
<evidence type="ECO:0000256" key="6">
    <source>
        <dbReference type="ARBA" id="ARBA00022729"/>
    </source>
</evidence>
<keyword evidence="19" id="KW-1185">Reference proteome</keyword>
<accession>A0A165I7D3</accession>
<evidence type="ECO:0000256" key="4">
    <source>
        <dbReference type="ARBA" id="ARBA00006347"/>
    </source>
</evidence>
<comment type="subcellular location">
    <subcellularLocation>
        <location evidence="3">Endoplasmic reticulum lumen</location>
    </subcellularLocation>
</comment>
<gene>
    <name evidence="18" type="ORF">CALCODRAFT_492806</name>
</gene>
<evidence type="ECO:0000256" key="15">
    <source>
        <dbReference type="RuleBase" id="RU361130"/>
    </source>
</evidence>
<reference evidence="18 19" key="1">
    <citation type="journal article" date="2016" name="Mol. Biol. Evol.">
        <title>Comparative Genomics of Early-Diverging Mushroom-Forming Fungi Provides Insights into the Origins of Lignocellulose Decay Capabilities.</title>
        <authorList>
            <person name="Nagy L.G."/>
            <person name="Riley R."/>
            <person name="Tritt A."/>
            <person name="Adam C."/>
            <person name="Daum C."/>
            <person name="Floudas D."/>
            <person name="Sun H."/>
            <person name="Yadav J.S."/>
            <person name="Pangilinan J."/>
            <person name="Larsson K.H."/>
            <person name="Matsuura K."/>
            <person name="Barry K."/>
            <person name="Labutti K."/>
            <person name="Kuo R."/>
            <person name="Ohm R.A."/>
            <person name="Bhattacharya S.S."/>
            <person name="Shirouzu T."/>
            <person name="Yoshinaga Y."/>
            <person name="Martin F.M."/>
            <person name="Grigoriev I.V."/>
            <person name="Hibbett D.S."/>
        </authorList>
    </citation>
    <scope>NUCLEOTIDE SEQUENCE [LARGE SCALE GENOMIC DNA]</scope>
    <source>
        <strain evidence="18 19">HHB12733</strain>
    </source>
</reference>
<comment type="function">
    <text evidence="2">Participates in the folding of proteins containing disulfide bonds, may be involved in glycosylation, prolyl hydroxylation and triglyceride transfer.</text>
</comment>
<dbReference type="EC" id="5.3.4.1" evidence="5 15"/>
<evidence type="ECO:0000256" key="10">
    <source>
        <dbReference type="ARBA" id="ARBA00023235"/>
    </source>
</evidence>
<evidence type="ECO:0000256" key="5">
    <source>
        <dbReference type="ARBA" id="ARBA00012723"/>
    </source>
</evidence>
<evidence type="ECO:0000256" key="8">
    <source>
        <dbReference type="ARBA" id="ARBA00022824"/>
    </source>
</evidence>
<dbReference type="InterPro" id="IPR017937">
    <property type="entry name" value="Thioredoxin_CS"/>
</dbReference>
<evidence type="ECO:0000256" key="12">
    <source>
        <dbReference type="ARBA" id="ARBA00039846"/>
    </source>
</evidence>
<feature type="signal peptide" evidence="15">
    <location>
        <begin position="1"/>
        <end position="18"/>
    </location>
</feature>
<dbReference type="PROSITE" id="PS51352">
    <property type="entry name" value="THIOREDOXIN_2"/>
    <property type="match status" value="2"/>
</dbReference>
<evidence type="ECO:0000256" key="14">
    <source>
        <dbReference type="RuleBase" id="RU004208"/>
    </source>
</evidence>
<dbReference type="Gene3D" id="3.40.30.10">
    <property type="entry name" value="Glutaredoxin"/>
    <property type="match status" value="4"/>
</dbReference>
<dbReference type="FunFam" id="3.40.30.10:FF:000027">
    <property type="entry name" value="protein disulfide-isomerase A2"/>
    <property type="match status" value="1"/>
</dbReference>
<keyword evidence="8" id="KW-0256">Endoplasmic reticulum</keyword>
<dbReference type="InterPro" id="IPR036249">
    <property type="entry name" value="Thioredoxin-like_sf"/>
</dbReference>
<dbReference type="CDD" id="cd02961">
    <property type="entry name" value="PDI_a_family"/>
    <property type="match status" value="1"/>
</dbReference>
<proteinExistence type="inferred from homology"/>
<evidence type="ECO:0000259" key="17">
    <source>
        <dbReference type="PROSITE" id="PS51352"/>
    </source>
</evidence>
<organism evidence="18 19">
    <name type="scientific">Calocera cornea HHB12733</name>
    <dbReference type="NCBI Taxonomy" id="1353952"/>
    <lineage>
        <taxon>Eukaryota</taxon>
        <taxon>Fungi</taxon>
        <taxon>Dikarya</taxon>
        <taxon>Basidiomycota</taxon>
        <taxon>Agaricomycotina</taxon>
        <taxon>Dacrymycetes</taxon>
        <taxon>Dacrymycetales</taxon>
        <taxon>Dacrymycetaceae</taxon>
        <taxon>Calocera</taxon>
    </lineage>
</organism>
<dbReference type="Proteomes" id="UP000076842">
    <property type="component" value="Unassembled WGS sequence"/>
</dbReference>
<dbReference type="CDD" id="cd02981">
    <property type="entry name" value="PDI_b_family"/>
    <property type="match status" value="1"/>
</dbReference>
<protein>
    <recommendedName>
        <fullName evidence="12 15">Protein disulfide-isomerase</fullName>
        <ecNumber evidence="5 15">5.3.4.1</ecNumber>
    </recommendedName>
</protein>
<dbReference type="FunFam" id="3.40.30.10:FF:000017">
    <property type="entry name" value="Protein disulfide-isomerase A4"/>
    <property type="match status" value="1"/>
</dbReference>
<dbReference type="FunFam" id="3.40.30.10:FF:000185">
    <property type="entry name" value="Protein disulfide-isomerase"/>
    <property type="match status" value="1"/>
</dbReference>
<dbReference type="SUPFAM" id="SSF52833">
    <property type="entry name" value="Thioredoxin-like"/>
    <property type="match status" value="4"/>
</dbReference>
<dbReference type="AlphaFoldDB" id="A0A165I7D3"/>
<dbReference type="PRINTS" id="PR00421">
    <property type="entry name" value="THIOREDOXIN"/>
</dbReference>
<dbReference type="Pfam" id="PF00085">
    <property type="entry name" value="Thioredoxin"/>
    <property type="match status" value="2"/>
</dbReference>
<dbReference type="NCBIfam" id="TIGR01126">
    <property type="entry name" value="pdi_dom"/>
    <property type="match status" value="2"/>
</dbReference>
<keyword evidence="10 15" id="KW-0413">Isomerase</keyword>
<dbReference type="FunCoup" id="A0A165I7D3">
    <property type="interactions" value="224"/>
</dbReference>
<evidence type="ECO:0000256" key="11">
    <source>
        <dbReference type="ARBA" id="ARBA00023284"/>
    </source>
</evidence>
<dbReference type="EMBL" id="KV423933">
    <property type="protein sequence ID" value="KZT60221.1"/>
    <property type="molecule type" value="Genomic_DNA"/>
</dbReference>
<evidence type="ECO:0000256" key="7">
    <source>
        <dbReference type="ARBA" id="ARBA00022737"/>
    </source>
</evidence>
<feature type="disulfide bond" description="Redox-active" evidence="13">
    <location>
        <begin position="57"/>
        <end position="60"/>
    </location>
</feature>
<dbReference type="OrthoDB" id="427280at2759"/>
<keyword evidence="9 13" id="KW-1015">Disulfide bond</keyword>
<feature type="domain" description="Thioredoxin" evidence="17">
    <location>
        <begin position="347"/>
        <end position="478"/>
    </location>
</feature>
<dbReference type="Pfam" id="PF13848">
    <property type="entry name" value="Thioredoxin_6"/>
    <property type="match status" value="1"/>
</dbReference>
<keyword evidence="6 15" id="KW-0732">Signal</keyword>
<feature type="chain" id="PRO_5007748424" description="Protein disulfide-isomerase" evidence="15">
    <location>
        <begin position="19"/>
        <end position="507"/>
    </location>
</feature>
<dbReference type="GO" id="GO:0034976">
    <property type="term" value="P:response to endoplasmic reticulum stress"/>
    <property type="evidence" value="ECO:0007669"/>
    <property type="project" value="TreeGrafter"/>
</dbReference>
<evidence type="ECO:0000313" key="19">
    <source>
        <dbReference type="Proteomes" id="UP000076842"/>
    </source>
</evidence>
<evidence type="ECO:0000256" key="2">
    <source>
        <dbReference type="ARBA" id="ARBA00002692"/>
    </source>
</evidence>
<dbReference type="PANTHER" id="PTHR18929">
    <property type="entry name" value="PROTEIN DISULFIDE ISOMERASE"/>
    <property type="match status" value="1"/>
</dbReference>
<evidence type="ECO:0000256" key="1">
    <source>
        <dbReference type="ARBA" id="ARBA00001182"/>
    </source>
</evidence>
<comment type="catalytic activity">
    <reaction evidence="1 15">
        <text>Catalyzes the rearrangement of -S-S- bonds in proteins.</text>
        <dbReference type="EC" id="5.3.4.1"/>
    </reaction>
</comment>
<evidence type="ECO:0000313" key="18">
    <source>
        <dbReference type="EMBL" id="KZT60221.1"/>
    </source>
</evidence>
<dbReference type="GO" id="GO:0005788">
    <property type="term" value="C:endoplasmic reticulum lumen"/>
    <property type="evidence" value="ECO:0007669"/>
    <property type="project" value="UniProtKB-SubCell"/>
</dbReference>
<comment type="similarity">
    <text evidence="4 14">Belongs to the protein disulfide isomerase family.</text>
</comment>
<keyword evidence="7" id="KW-0677">Repeat</keyword>
<evidence type="ECO:0000256" key="9">
    <source>
        <dbReference type="ARBA" id="ARBA00023157"/>
    </source>
</evidence>
<name>A0A165I7D3_9BASI</name>
<dbReference type="PANTHER" id="PTHR18929:SF132">
    <property type="entry name" value="PROTEIN DISULFIDE-ISOMERASE A3"/>
    <property type="match status" value="1"/>
</dbReference>
<dbReference type="FunFam" id="3.40.30.10:FF:000139">
    <property type="entry name" value="Protein disulfide-isomerase"/>
    <property type="match status" value="1"/>
</dbReference>
<dbReference type="PROSITE" id="PS00194">
    <property type="entry name" value="THIOREDOXIN_1"/>
    <property type="match status" value="2"/>
</dbReference>
<evidence type="ECO:0000256" key="16">
    <source>
        <dbReference type="SAM" id="MobiDB-lite"/>
    </source>
</evidence>
<dbReference type="InParanoid" id="A0A165I7D3"/>
<dbReference type="STRING" id="1353952.A0A165I7D3"/>
<feature type="domain" description="Thioredoxin" evidence="17">
    <location>
        <begin position="10"/>
        <end position="134"/>
    </location>
</feature>